<keyword evidence="1" id="KW-0862">Zinc</keyword>
<protein>
    <recommendedName>
        <fullName evidence="2">RING-type domain-containing protein</fullName>
    </recommendedName>
</protein>
<gene>
    <name evidence="3" type="ORF">HXX76_010736</name>
</gene>
<keyword evidence="4" id="KW-1185">Reference proteome</keyword>
<accession>A0A835SZY1</accession>
<dbReference type="InterPro" id="IPR027417">
    <property type="entry name" value="P-loop_NTPase"/>
</dbReference>
<dbReference type="Proteomes" id="UP000650467">
    <property type="component" value="Unassembled WGS sequence"/>
</dbReference>
<dbReference type="PROSITE" id="PS50089">
    <property type="entry name" value="ZF_RING_2"/>
    <property type="match status" value="1"/>
</dbReference>
<dbReference type="SUPFAM" id="SSF52540">
    <property type="entry name" value="P-loop containing nucleoside triphosphate hydrolases"/>
    <property type="match status" value="1"/>
</dbReference>
<name>A0A835SZY1_CHLIN</name>
<organism evidence="3 4">
    <name type="scientific">Chlamydomonas incerta</name>
    <dbReference type="NCBI Taxonomy" id="51695"/>
    <lineage>
        <taxon>Eukaryota</taxon>
        <taxon>Viridiplantae</taxon>
        <taxon>Chlorophyta</taxon>
        <taxon>core chlorophytes</taxon>
        <taxon>Chlorophyceae</taxon>
        <taxon>CS clade</taxon>
        <taxon>Chlamydomonadales</taxon>
        <taxon>Chlamydomonadaceae</taxon>
        <taxon>Chlamydomonas</taxon>
    </lineage>
</organism>
<keyword evidence="1" id="KW-0863">Zinc-finger</keyword>
<evidence type="ECO:0000313" key="3">
    <source>
        <dbReference type="EMBL" id="KAG2429500.1"/>
    </source>
</evidence>
<feature type="domain" description="RING-type" evidence="2">
    <location>
        <begin position="104"/>
        <end position="146"/>
    </location>
</feature>
<dbReference type="OrthoDB" id="527290at2759"/>
<dbReference type="AlphaFoldDB" id="A0A835SZY1"/>
<dbReference type="EMBL" id="JAEHOC010000030">
    <property type="protein sequence ID" value="KAG2429500.1"/>
    <property type="molecule type" value="Genomic_DNA"/>
</dbReference>
<keyword evidence="1" id="KW-0479">Metal-binding</keyword>
<sequence length="153" mass="18273">MEEIEEQLGKWQGDSIVCEAFFAPGKLQRRGIETLAQEYDFDVCYIWCAASRAECLRRVIADYNAGRDSWERYQARVSFIQEIPEKYFWERDDECEPYLLDRTCAHCRDRPYEPPGCQHCDDPTNAPMCYKCARQWGESYSCPTCRRQQRRRR</sequence>
<evidence type="ECO:0000259" key="2">
    <source>
        <dbReference type="PROSITE" id="PS50089"/>
    </source>
</evidence>
<proteinExistence type="predicted"/>
<dbReference type="InterPro" id="IPR001841">
    <property type="entry name" value="Znf_RING"/>
</dbReference>
<dbReference type="GO" id="GO:0008270">
    <property type="term" value="F:zinc ion binding"/>
    <property type="evidence" value="ECO:0007669"/>
    <property type="project" value="UniProtKB-KW"/>
</dbReference>
<comment type="caution">
    <text evidence="3">The sequence shown here is derived from an EMBL/GenBank/DDBJ whole genome shotgun (WGS) entry which is preliminary data.</text>
</comment>
<dbReference type="Gene3D" id="3.40.50.300">
    <property type="entry name" value="P-loop containing nucleotide triphosphate hydrolases"/>
    <property type="match status" value="1"/>
</dbReference>
<reference evidence="3" key="1">
    <citation type="journal article" date="2020" name="bioRxiv">
        <title>Comparative genomics of Chlamydomonas.</title>
        <authorList>
            <person name="Craig R.J."/>
            <person name="Hasan A.R."/>
            <person name="Ness R.W."/>
            <person name="Keightley P.D."/>
        </authorList>
    </citation>
    <scope>NUCLEOTIDE SEQUENCE</scope>
    <source>
        <strain evidence="3">SAG 7.73</strain>
    </source>
</reference>
<evidence type="ECO:0000256" key="1">
    <source>
        <dbReference type="PROSITE-ProRule" id="PRU00175"/>
    </source>
</evidence>
<evidence type="ECO:0000313" key="4">
    <source>
        <dbReference type="Proteomes" id="UP000650467"/>
    </source>
</evidence>